<reference evidence="3 4" key="1">
    <citation type="submission" date="2019-03" db="EMBL/GenBank/DDBJ databases">
        <title>Genomic Encyclopedia of Type Strains, Phase IV (KMG-IV): sequencing the most valuable type-strain genomes for metagenomic binning, comparative biology and taxonomic classification.</title>
        <authorList>
            <person name="Goeker M."/>
        </authorList>
    </citation>
    <scope>NUCLEOTIDE SEQUENCE [LARGE SCALE GENOMIC DNA]</scope>
    <source>
        <strain evidence="3 4">DSM 44496</strain>
    </source>
</reference>
<dbReference type="InterPro" id="IPR003675">
    <property type="entry name" value="Rce1/LyrA-like_dom"/>
</dbReference>
<keyword evidence="1" id="KW-0812">Transmembrane</keyword>
<feature type="transmembrane region" description="Helical" evidence="1">
    <location>
        <begin position="240"/>
        <end position="257"/>
    </location>
</feature>
<keyword evidence="3" id="KW-0645">Protease</keyword>
<feature type="transmembrane region" description="Helical" evidence="1">
    <location>
        <begin position="49"/>
        <end position="73"/>
    </location>
</feature>
<feature type="transmembrane region" description="Helical" evidence="1">
    <location>
        <begin position="120"/>
        <end position="140"/>
    </location>
</feature>
<dbReference type="Proteomes" id="UP000295087">
    <property type="component" value="Unassembled WGS sequence"/>
</dbReference>
<feature type="transmembrane region" description="Helical" evidence="1">
    <location>
        <begin position="269"/>
        <end position="288"/>
    </location>
</feature>
<keyword evidence="4" id="KW-1185">Reference proteome</keyword>
<comment type="caution">
    <text evidence="3">The sequence shown here is derived from an EMBL/GenBank/DDBJ whole genome shotgun (WGS) entry which is preliminary data.</text>
</comment>
<gene>
    <name evidence="3" type="ORF">DFR75_1011535</name>
</gene>
<evidence type="ECO:0000313" key="3">
    <source>
        <dbReference type="EMBL" id="TDP42424.1"/>
    </source>
</evidence>
<sequence length="292" mass="30128">MSIPLRYNNCIGLRSDVWLGGGSQGGHVRIADISPRPADMERTVGGVKVWVAIGVYVATTLAASVVFLAVQPLSGIDPAVLSLVQFAPAVGALVTWLVFRKTVAAVLPVAVSGRRVAGNVAAIVAVCVGYWLLLMGAAVVSGTATVGPAAIGSVPFVVFLVVQLVGAGGEEIGWRGLMQPMLEARMARFGAVAVAGAVWALWHVQAFTAGPVVAGCFFVATMSFAMVLGYLGTGSFGQRVLVASIGHWLINIAGYLLAGDATTDRPQIVFVAVAAVLVAVATMTVRAAETRR</sequence>
<dbReference type="AlphaFoldDB" id="A0A4R6PUN6"/>
<keyword evidence="3" id="KW-0378">Hydrolase</keyword>
<evidence type="ECO:0000313" key="4">
    <source>
        <dbReference type="Proteomes" id="UP000295087"/>
    </source>
</evidence>
<feature type="domain" description="CAAX prenyl protease 2/Lysostaphin resistance protein A-like" evidence="2">
    <location>
        <begin position="155"/>
        <end position="252"/>
    </location>
</feature>
<protein>
    <submittedName>
        <fullName evidence="3">Membrane protease YdiL (CAAX protease family)</fullName>
    </submittedName>
</protein>
<dbReference type="EMBL" id="SNXK01000001">
    <property type="protein sequence ID" value="TDP42424.1"/>
    <property type="molecule type" value="Genomic_DNA"/>
</dbReference>
<proteinExistence type="predicted"/>
<dbReference type="Pfam" id="PF02517">
    <property type="entry name" value="Rce1-like"/>
    <property type="match status" value="1"/>
</dbReference>
<accession>A0A4R6PUN6</accession>
<evidence type="ECO:0000256" key="1">
    <source>
        <dbReference type="SAM" id="Phobius"/>
    </source>
</evidence>
<feature type="transmembrane region" description="Helical" evidence="1">
    <location>
        <begin position="79"/>
        <end position="99"/>
    </location>
</feature>
<organism evidence="3 4">
    <name type="scientific">Nocardia ignorata</name>
    <dbReference type="NCBI Taxonomy" id="145285"/>
    <lineage>
        <taxon>Bacteria</taxon>
        <taxon>Bacillati</taxon>
        <taxon>Actinomycetota</taxon>
        <taxon>Actinomycetes</taxon>
        <taxon>Mycobacteriales</taxon>
        <taxon>Nocardiaceae</taxon>
        <taxon>Nocardia</taxon>
    </lineage>
</organism>
<keyword evidence="1" id="KW-1133">Transmembrane helix</keyword>
<name>A0A4R6PUN6_NOCIG</name>
<feature type="transmembrane region" description="Helical" evidence="1">
    <location>
        <begin position="212"/>
        <end position="233"/>
    </location>
</feature>
<dbReference type="GO" id="GO:0080120">
    <property type="term" value="P:CAAX-box protein maturation"/>
    <property type="evidence" value="ECO:0007669"/>
    <property type="project" value="UniProtKB-ARBA"/>
</dbReference>
<dbReference type="GO" id="GO:0006508">
    <property type="term" value="P:proteolysis"/>
    <property type="evidence" value="ECO:0007669"/>
    <property type="project" value="UniProtKB-KW"/>
</dbReference>
<feature type="transmembrane region" description="Helical" evidence="1">
    <location>
        <begin position="146"/>
        <end position="165"/>
    </location>
</feature>
<keyword evidence="1" id="KW-0472">Membrane</keyword>
<feature type="transmembrane region" description="Helical" evidence="1">
    <location>
        <begin position="186"/>
        <end position="206"/>
    </location>
</feature>
<evidence type="ECO:0000259" key="2">
    <source>
        <dbReference type="Pfam" id="PF02517"/>
    </source>
</evidence>
<dbReference type="GO" id="GO:0004175">
    <property type="term" value="F:endopeptidase activity"/>
    <property type="evidence" value="ECO:0007669"/>
    <property type="project" value="UniProtKB-ARBA"/>
</dbReference>